<dbReference type="InterPro" id="IPR006073">
    <property type="entry name" value="GTP-bd"/>
</dbReference>
<dbReference type="Pfam" id="PF00078">
    <property type="entry name" value="RVT_1"/>
    <property type="match status" value="1"/>
</dbReference>
<evidence type="ECO:0000259" key="7">
    <source>
        <dbReference type="PROSITE" id="PS51721"/>
    </source>
</evidence>
<organism evidence="8 9">
    <name type="scientific">Opisthorchis viverrini</name>
    <name type="common">Southeast Asian liver fluke</name>
    <dbReference type="NCBI Taxonomy" id="6198"/>
    <lineage>
        <taxon>Eukaryota</taxon>
        <taxon>Metazoa</taxon>
        <taxon>Spiralia</taxon>
        <taxon>Lophotrochozoa</taxon>
        <taxon>Platyhelminthes</taxon>
        <taxon>Trematoda</taxon>
        <taxon>Digenea</taxon>
        <taxon>Opisthorchiida</taxon>
        <taxon>Opisthorchiata</taxon>
        <taxon>Opisthorchiidae</taxon>
        <taxon>Opisthorchis</taxon>
    </lineage>
</organism>
<evidence type="ECO:0000313" key="8">
    <source>
        <dbReference type="EMBL" id="KER25182.1"/>
    </source>
</evidence>
<comment type="subcellular location">
    <subcellularLocation>
        <location evidence="1">Nucleus</location>
    </subcellularLocation>
</comment>
<dbReference type="Gene3D" id="3.40.50.300">
    <property type="entry name" value="P-loop containing nucleotide triphosphate hydrolases"/>
    <property type="match status" value="1"/>
</dbReference>
<evidence type="ECO:0000256" key="6">
    <source>
        <dbReference type="SAM" id="MobiDB-lite"/>
    </source>
</evidence>
<dbReference type="FunFam" id="1.10.1580.10:FF:000002">
    <property type="entry name" value="Guanine nucleotide-binding protein-like 3 (nucleolar)-like"/>
    <property type="match status" value="1"/>
</dbReference>
<dbReference type="PANTHER" id="PTHR11089">
    <property type="entry name" value="GTP-BINDING PROTEIN-RELATED"/>
    <property type="match status" value="1"/>
</dbReference>
<evidence type="ECO:0000256" key="4">
    <source>
        <dbReference type="ARBA" id="ARBA00023134"/>
    </source>
</evidence>
<dbReference type="InterPro" id="IPR027417">
    <property type="entry name" value="P-loop_NTPase"/>
</dbReference>
<protein>
    <recommendedName>
        <fullName evidence="7">CP-type G domain-containing protein</fullName>
    </recommendedName>
</protein>
<dbReference type="GeneID" id="20321466"/>
<name>A0A074ZHJ7_OPIVI</name>
<dbReference type="InterPro" id="IPR000477">
    <property type="entry name" value="RT_dom"/>
</dbReference>
<dbReference type="KEGG" id="ovi:T265_07287"/>
<evidence type="ECO:0000256" key="3">
    <source>
        <dbReference type="ARBA" id="ARBA00023054"/>
    </source>
</evidence>
<dbReference type="STRING" id="6198.A0A074ZHJ7"/>
<feature type="domain" description="CP-type G" evidence="7">
    <location>
        <begin position="449"/>
        <end position="643"/>
    </location>
</feature>
<evidence type="ECO:0000256" key="2">
    <source>
        <dbReference type="ARBA" id="ARBA00022741"/>
    </source>
</evidence>
<sequence length="768" mass="86903">MGNGRSTMYAFVESEQFAPMRKLFGLFKEMLGEAYPVKTFVMDKLAAQKRATRVVFVCDVMLCYIHVRKAIRKHTHIANSRHIFHHMACLDNAMQVPHGPLLQNLESHGIQGKLFHWIKAFLSDKSFRVRTGSTYSSPAPGFIGVQECSVLGPLLFLIYASDLPDVLASPCLLFADYLKSWSFNASALQMDVNAAKQWLLNRHLPLSDEKCVHMSFEGGSANACVMHGEKKAENIMRIDTKWYLGIWVPSNVPFSLHHEKSAQKALTILRMIRRTFSRITRMDIQILYGAYVRPLLEYANRFVYTGRKKNLTLIGRVQRAATKMVGGLESVVYHTRLAMIDLFSMEYRRLRGDLILTYALFEQSLANRFHLKVTRRAVQSGVSRTCDVKEENQCVPHCFTFYTIETKSKRVTCHKRYKILRKSNEVRVFNLMNAGKPNEGTAPKERHFSSSLYRETENLINECDVILEVLDARDPLGTRELEIEGKVNAAKKRLVLLLNKIDLIPRANLQLWLNYLRQWFTVLPFKANTQKQSNNLSHGNIPWNIDVSMKSKEQSSKGMGVDELMSLLANYSRTSRDSKENTRMPITVGVIGLPNTGKSAIINTLKRQKVCMSSNVPGLTRQCQRVKLDKNIFLIDSPGIVTCKSSDTAELVLKNCLKPESLPDPVPAVEAILRRCSKHQMMSKYNLGDYADTTAFLVQLAHRLGRLKKGGVPNTTMAARAVISDWITGKLTYCTQPPECPSGTSEMDEDIGSSENFGNDLPTDITLD</sequence>
<dbReference type="Pfam" id="PF01926">
    <property type="entry name" value="MMR_HSR1"/>
    <property type="match status" value="1"/>
</dbReference>
<dbReference type="PROSITE" id="PS51721">
    <property type="entry name" value="G_CP"/>
    <property type="match status" value="1"/>
</dbReference>
<dbReference type="GO" id="GO:0005730">
    <property type="term" value="C:nucleolus"/>
    <property type="evidence" value="ECO:0007669"/>
    <property type="project" value="TreeGrafter"/>
</dbReference>
<dbReference type="PRINTS" id="PR00326">
    <property type="entry name" value="GTP1OBG"/>
</dbReference>
<dbReference type="CDD" id="cd04178">
    <property type="entry name" value="Nucleostemin_like"/>
    <property type="match status" value="1"/>
</dbReference>
<dbReference type="Gene3D" id="1.10.1580.10">
    <property type="match status" value="1"/>
</dbReference>
<dbReference type="InterPro" id="IPR030378">
    <property type="entry name" value="G_CP_dom"/>
</dbReference>
<reference evidence="8 9" key="1">
    <citation type="submission" date="2013-11" db="EMBL/GenBank/DDBJ databases">
        <title>Opisthorchis viverrini - life in the bile duct.</title>
        <authorList>
            <person name="Young N.D."/>
            <person name="Nagarajan N."/>
            <person name="Lin S.J."/>
            <person name="Korhonen P.K."/>
            <person name="Jex A.R."/>
            <person name="Hall R.S."/>
            <person name="Safavi-Hemami H."/>
            <person name="Kaewkong W."/>
            <person name="Bertrand D."/>
            <person name="Gao S."/>
            <person name="Seet Q."/>
            <person name="Wongkham S."/>
            <person name="Teh B.T."/>
            <person name="Wongkham C."/>
            <person name="Intapan P.M."/>
            <person name="Maleewong W."/>
            <person name="Yang X."/>
            <person name="Hu M."/>
            <person name="Wang Z."/>
            <person name="Hofmann A."/>
            <person name="Sternberg P.W."/>
            <person name="Tan P."/>
            <person name="Wang J."/>
            <person name="Gasser R.B."/>
        </authorList>
    </citation>
    <scope>NUCLEOTIDE SEQUENCE [LARGE SCALE GENOMIC DNA]</scope>
</reference>
<dbReference type="PANTHER" id="PTHR11089:SF30">
    <property type="entry name" value="GUANINE NUCLEOTIDE-BINDING PROTEIN-LIKE 3 HOMOLOG"/>
    <property type="match status" value="1"/>
</dbReference>
<accession>A0A074ZHJ7</accession>
<dbReference type="Proteomes" id="UP000054324">
    <property type="component" value="Unassembled WGS sequence"/>
</dbReference>
<evidence type="ECO:0000256" key="1">
    <source>
        <dbReference type="ARBA" id="ARBA00004123"/>
    </source>
</evidence>
<gene>
    <name evidence="8" type="ORF">T265_07287</name>
</gene>
<dbReference type="InterPro" id="IPR023179">
    <property type="entry name" value="GTP-bd_ortho_bundle_sf"/>
</dbReference>
<keyword evidence="3" id="KW-0175">Coiled coil</keyword>
<feature type="region of interest" description="Disordered" evidence="6">
    <location>
        <begin position="738"/>
        <end position="768"/>
    </location>
</feature>
<dbReference type="CTD" id="20321466"/>
<dbReference type="EMBL" id="KL596784">
    <property type="protein sequence ID" value="KER25182.1"/>
    <property type="molecule type" value="Genomic_DNA"/>
</dbReference>
<keyword evidence="9" id="KW-1185">Reference proteome</keyword>
<dbReference type="RefSeq" id="XP_009171038.1">
    <property type="nucleotide sequence ID" value="XM_009172774.1"/>
</dbReference>
<evidence type="ECO:0000313" key="9">
    <source>
        <dbReference type="Proteomes" id="UP000054324"/>
    </source>
</evidence>
<keyword evidence="5" id="KW-0539">Nucleus</keyword>
<dbReference type="AlphaFoldDB" id="A0A074ZHJ7"/>
<keyword evidence="4" id="KW-0342">GTP-binding</keyword>
<dbReference type="InterPro" id="IPR050755">
    <property type="entry name" value="TRAFAC_YlqF/YawG_RiboMat"/>
</dbReference>
<proteinExistence type="predicted"/>
<dbReference type="GO" id="GO:0005525">
    <property type="term" value="F:GTP binding"/>
    <property type="evidence" value="ECO:0007669"/>
    <property type="project" value="UniProtKB-KW"/>
</dbReference>
<evidence type="ECO:0000256" key="5">
    <source>
        <dbReference type="ARBA" id="ARBA00023242"/>
    </source>
</evidence>
<dbReference type="OrthoDB" id="444945at2759"/>
<dbReference type="SUPFAM" id="SSF52540">
    <property type="entry name" value="P-loop containing nucleoside triphosphate hydrolases"/>
    <property type="match status" value="1"/>
</dbReference>
<keyword evidence="2" id="KW-0547">Nucleotide-binding</keyword>